<keyword evidence="7" id="KW-0963">Cytoplasm</keyword>
<evidence type="ECO:0000256" key="1">
    <source>
        <dbReference type="ARBA" id="ARBA00022723"/>
    </source>
</evidence>
<dbReference type="InterPro" id="IPR036180">
    <property type="entry name" value="Gelsolin-like_dom_sf"/>
</dbReference>
<dbReference type="GO" id="GO:0070971">
    <property type="term" value="C:endoplasmic reticulum exit site"/>
    <property type="evidence" value="ECO:0007669"/>
    <property type="project" value="TreeGrafter"/>
</dbReference>
<feature type="domain" description="Zinc finger Sec23/Sec24-type" evidence="9">
    <location>
        <begin position="38"/>
        <end position="70"/>
    </location>
</feature>
<comment type="function">
    <text evidence="7">Component of the coat protein complex II (COPII) which promotes the formation of transport vesicles from the endoplasmic reticulum (ER). The coat has two main functions, the physical deformation of the endoplasmic reticulum membrane into vesicles and the selection of cargo molecules.</text>
</comment>
<dbReference type="GeneID" id="8249034"/>
<feature type="non-terminal residue" evidence="11">
    <location>
        <position position="1"/>
    </location>
</feature>
<dbReference type="GO" id="GO:0090110">
    <property type="term" value="P:COPII-coated vesicle cargo loading"/>
    <property type="evidence" value="ECO:0007669"/>
    <property type="project" value="TreeGrafter"/>
</dbReference>
<dbReference type="SUPFAM" id="SSF81995">
    <property type="entry name" value="beta-sandwich domain of Sec23/24"/>
    <property type="match status" value="1"/>
</dbReference>
<keyword evidence="1 7" id="KW-0479">Metal-binding</keyword>
<dbReference type="InterPro" id="IPR036465">
    <property type="entry name" value="vWFA_dom_sf"/>
</dbReference>
<dbReference type="Gene3D" id="2.30.30.380">
    <property type="entry name" value="Zn-finger domain of Sec23/24"/>
    <property type="match status" value="1"/>
</dbReference>
<dbReference type="OrthoDB" id="566421at2759"/>
<dbReference type="GO" id="GO:0005789">
    <property type="term" value="C:endoplasmic reticulum membrane"/>
    <property type="evidence" value="ECO:0007669"/>
    <property type="project" value="UniProtKB-SubCell"/>
</dbReference>
<dbReference type="GO" id="GO:0008270">
    <property type="term" value="F:zinc ion binding"/>
    <property type="evidence" value="ECO:0007669"/>
    <property type="project" value="InterPro"/>
</dbReference>
<keyword evidence="7" id="KW-0813">Transport</keyword>
<evidence type="ECO:0000256" key="2">
    <source>
        <dbReference type="ARBA" id="ARBA00022824"/>
    </source>
</evidence>
<dbReference type="OMA" id="WMERLGH"/>
<evidence type="ECO:0000259" key="8">
    <source>
        <dbReference type="Pfam" id="PF00626"/>
    </source>
</evidence>
<accession>C1EGP4</accession>
<dbReference type="KEGG" id="mis:MICPUN_88269"/>
<dbReference type="InterPro" id="IPR036174">
    <property type="entry name" value="Znf_Sec23_Sec24_sf"/>
</dbReference>
<evidence type="ECO:0000256" key="7">
    <source>
        <dbReference type="RuleBase" id="RU365030"/>
    </source>
</evidence>
<dbReference type="SUPFAM" id="SSF81811">
    <property type="entry name" value="Helical domain of Sec23/24"/>
    <property type="match status" value="1"/>
</dbReference>
<dbReference type="Gene3D" id="3.40.50.410">
    <property type="entry name" value="von Willebrand factor, type A domain"/>
    <property type="match status" value="1"/>
</dbReference>
<proteinExistence type="inferred from homology"/>
<evidence type="ECO:0000256" key="3">
    <source>
        <dbReference type="ARBA" id="ARBA00022833"/>
    </source>
</evidence>
<dbReference type="STRING" id="296587.C1EGP4"/>
<dbReference type="FunCoup" id="C1EGP4">
    <property type="interactions" value="374"/>
</dbReference>
<dbReference type="SUPFAM" id="SSF82754">
    <property type="entry name" value="C-terminal, gelsolin-like domain of Sec23/24"/>
    <property type="match status" value="1"/>
</dbReference>
<dbReference type="InterPro" id="IPR006896">
    <property type="entry name" value="Sec23/24_trunk_dom"/>
</dbReference>
<dbReference type="GO" id="GO:0030127">
    <property type="term" value="C:COPII vesicle coat"/>
    <property type="evidence" value="ECO:0007669"/>
    <property type="project" value="InterPro"/>
</dbReference>
<dbReference type="AlphaFoldDB" id="C1EGP4"/>
<keyword evidence="5 7" id="KW-0472">Membrane</keyword>
<dbReference type="Gene3D" id="1.20.120.730">
    <property type="entry name" value="Sec23/Sec24 helical domain"/>
    <property type="match status" value="1"/>
</dbReference>
<keyword evidence="12" id="KW-1185">Reference proteome</keyword>
<dbReference type="GO" id="GO:0006886">
    <property type="term" value="P:intracellular protein transport"/>
    <property type="evidence" value="ECO:0007669"/>
    <property type="project" value="InterPro"/>
</dbReference>
<evidence type="ECO:0000256" key="6">
    <source>
        <dbReference type="ARBA" id="ARBA00023329"/>
    </source>
</evidence>
<comment type="similarity">
    <text evidence="7">Belongs to the SEC23/SEC24 family. SEC23 subfamily.</text>
</comment>
<evidence type="ECO:0000313" key="12">
    <source>
        <dbReference type="Proteomes" id="UP000002009"/>
    </source>
</evidence>
<keyword evidence="7" id="KW-0653">Protein transport</keyword>
<dbReference type="GO" id="GO:0005096">
    <property type="term" value="F:GTPase activator activity"/>
    <property type="evidence" value="ECO:0007669"/>
    <property type="project" value="TreeGrafter"/>
</dbReference>
<dbReference type="Proteomes" id="UP000002009">
    <property type="component" value="Chromosome 14"/>
</dbReference>
<dbReference type="SUPFAM" id="SSF53300">
    <property type="entry name" value="vWA-like"/>
    <property type="match status" value="1"/>
</dbReference>
<evidence type="ECO:0000259" key="10">
    <source>
        <dbReference type="Pfam" id="PF04811"/>
    </source>
</evidence>
<protein>
    <recommendedName>
        <fullName evidence="7">Protein transport protein SEC23</fullName>
    </recommendedName>
</protein>
<dbReference type="InterPro" id="IPR037364">
    <property type="entry name" value="Sec23"/>
</dbReference>
<dbReference type="InterPro" id="IPR036175">
    <property type="entry name" value="Sec23/24_helical_dom_sf"/>
</dbReference>
<dbReference type="SUPFAM" id="SSF82919">
    <property type="entry name" value="Zn-finger domain of Sec23/24"/>
    <property type="match status" value="1"/>
</dbReference>
<dbReference type="Gene3D" id="3.40.20.10">
    <property type="entry name" value="Severin"/>
    <property type="match status" value="1"/>
</dbReference>
<comment type="subcellular location">
    <subcellularLocation>
        <location evidence="7">Cytoplasmic vesicle</location>
        <location evidence="7">COPII-coated vesicle membrane</location>
        <topology evidence="7">Peripheral membrane protein</topology>
        <orientation evidence="7">Cytoplasmic side</orientation>
    </subcellularLocation>
    <subcellularLocation>
        <location evidence="7">Endoplasmic reticulum membrane</location>
        <topology evidence="7">Peripheral membrane protein</topology>
        <orientation evidence="7">Cytoplasmic side</orientation>
    </subcellularLocation>
</comment>
<evidence type="ECO:0000259" key="9">
    <source>
        <dbReference type="Pfam" id="PF04810"/>
    </source>
</evidence>
<keyword evidence="4 7" id="KW-0931">ER-Golgi transport</keyword>
<reference evidence="11 12" key="1">
    <citation type="journal article" date="2009" name="Science">
        <title>Green evolution and dynamic adaptations revealed by genomes of the marine picoeukaryotes Micromonas.</title>
        <authorList>
            <person name="Worden A.Z."/>
            <person name="Lee J.H."/>
            <person name="Mock T."/>
            <person name="Rouze P."/>
            <person name="Simmons M.P."/>
            <person name="Aerts A.L."/>
            <person name="Allen A.E."/>
            <person name="Cuvelier M.L."/>
            <person name="Derelle E."/>
            <person name="Everett M.V."/>
            <person name="Foulon E."/>
            <person name="Grimwood J."/>
            <person name="Gundlach H."/>
            <person name="Henrissat B."/>
            <person name="Napoli C."/>
            <person name="McDonald S.M."/>
            <person name="Parker M.S."/>
            <person name="Rombauts S."/>
            <person name="Salamov A."/>
            <person name="Von Dassow P."/>
            <person name="Badger J.H."/>
            <person name="Coutinho P.M."/>
            <person name="Demir E."/>
            <person name="Dubchak I."/>
            <person name="Gentemann C."/>
            <person name="Eikrem W."/>
            <person name="Gready J.E."/>
            <person name="John U."/>
            <person name="Lanier W."/>
            <person name="Lindquist E.A."/>
            <person name="Lucas S."/>
            <person name="Mayer K.F."/>
            <person name="Moreau H."/>
            <person name="Not F."/>
            <person name="Otillar R."/>
            <person name="Panaud O."/>
            <person name="Pangilinan J."/>
            <person name="Paulsen I."/>
            <person name="Piegu B."/>
            <person name="Poliakov A."/>
            <person name="Robbens S."/>
            <person name="Schmutz J."/>
            <person name="Toulza E."/>
            <person name="Wyss T."/>
            <person name="Zelensky A."/>
            <person name="Zhou K."/>
            <person name="Armbrust E.V."/>
            <person name="Bhattacharya D."/>
            <person name="Goodenough U.W."/>
            <person name="Van de Peer Y."/>
            <person name="Grigoriev I.V."/>
        </authorList>
    </citation>
    <scope>NUCLEOTIDE SEQUENCE [LARGE SCALE GENOMIC DNA]</scope>
    <source>
        <strain evidence="12">RCC299 / NOUM17</strain>
    </source>
</reference>
<name>C1EGP4_MICCC</name>
<evidence type="ECO:0000256" key="4">
    <source>
        <dbReference type="ARBA" id="ARBA00022892"/>
    </source>
</evidence>
<dbReference type="RefSeq" id="XP_002505903.1">
    <property type="nucleotide sequence ID" value="XM_002505857.1"/>
</dbReference>
<dbReference type="Pfam" id="PF04811">
    <property type="entry name" value="Sec23_trunk"/>
    <property type="match status" value="1"/>
</dbReference>
<dbReference type="EMBL" id="CP001332">
    <property type="protein sequence ID" value="ACO67161.1"/>
    <property type="molecule type" value="Genomic_DNA"/>
</dbReference>
<organism evidence="11 12">
    <name type="scientific">Micromonas commoda (strain RCC299 / NOUM17 / CCMP2709)</name>
    <name type="common">Picoplanktonic green alga</name>
    <dbReference type="NCBI Taxonomy" id="296587"/>
    <lineage>
        <taxon>Eukaryota</taxon>
        <taxon>Viridiplantae</taxon>
        <taxon>Chlorophyta</taxon>
        <taxon>Mamiellophyceae</taxon>
        <taxon>Mamiellales</taxon>
        <taxon>Mamiellaceae</taxon>
        <taxon>Micromonas</taxon>
    </lineage>
</organism>
<feature type="domain" description="Gelsolin-like" evidence="8">
    <location>
        <begin position="589"/>
        <end position="652"/>
    </location>
</feature>
<dbReference type="InterPro" id="IPR007123">
    <property type="entry name" value="Gelsolin-like_dom"/>
</dbReference>
<dbReference type="eggNOG" id="KOG1986">
    <property type="taxonomic scope" value="Eukaryota"/>
</dbReference>
<evidence type="ECO:0000313" key="11">
    <source>
        <dbReference type="EMBL" id="ACO67161.1"/>
    </source>
</evidence>
<dbReference type="Pfam" id="PF00626">
    <property type="entry name" value="Gelsolin"/>
    <property type="match status" value="1"/>
</dbReference>
<sequence>RTKALANAGSLPLGALVSPFAPAAVGAPAEEPALRRDPARCARCAAFVSPFCAVDTANGMWRCCFCGCDNSDAMFAVGAPGAAAGFPELTRVDVEYLTDAAAAAASGAGSASTPPAVVFVVDESMDDDESASLRRSLLRCVRGSDPSTRVGFLTYAAAVAAYDLSVNTGVAAAEVLPGSRSPTPEDVEDLVGDGRMYVAPLSECADAIDAIVSSLRPASGGGSVRRRPRCLGPALETAVALLRHGTTGGGGGTAGGRVVVCASGPATRGPGGVAADEDSELFDFEEKAAKEYVDELSITIAKLGVSVDILVGGREAVGALKLAPLADATGGVILLLEDFGESFFENLSAAVRRPASNGAIFTVRASAGIGCARVIGAVEALSKAAATLATAPSLPASDSASTAKEAADAFRLKSRDISQASHVHVQFVAWFPSPEGGRVARCMTRRIPVAPSMPAYLRGVDSSVAAVLAAKKTALDAQSDAVGPKEACKRVEARVLDVADVFARRDADGGSLHDPFPRELGDFAEAMYHLLRGPMLGTLAGHEDERAAMRQLFLGAGEALARSMLVPRLYVWRGGDVFEKIPPADLALRSVDALVLDHGTDVFVWVGHGVSADEERLAAARGAAAGHAATVAAGRFPVPRVRMFREGSSQARYMVSRLMPLHRDAPHEQDAMFPPVRSLSPNERKALMESFLPTDDFSFFGWMRQLGLAAPLDGSSVKLRMMSGDDTSTTASSLIL</sequence>
<dbReference type="InParanoid" id="C1EGP4"/>
<evidence type="ECO:0000256" key="5">
    <source>
        <dbReference type="ARBA" id="ARBA00023136"/>
    </source>
</evidence>
<gene>
    <name evidence="11" type="ORF">MICPUN_88269</name>
</gene>
<dbReference type="PANTHER" id="PTHR11141:SF6">
    <property type="entry name" value="PROTEIN TRANSPORT PROTEIN SEC23 A"/>
    <property type="match status" value="1"/>
</dbReference>
<keyword evidence="3 7" id="KW-0862">Zinc</keyword>
<feature type="domain" description="Sec23/Sec24 trunk" evidence="10">
    <location>
        <begin position="113"/>
        <end position="340"/>
    </location>
</feature>
<dbReference type="PANTHER" id="PTHR11141">
    <property type="entry name" value="PROTEIN TRANSPORT PROTEIN SEC23"/>
    <property type="match status" value="1"/>
</dbReference>
<dbReference type="Pfam" id="PF04810">
    <property type="entry name" value="zf-Sec23_Sec24"/>
    <property type="match status" value="1"/>
</dbReference>
<keyword evidence="6 7" id="KW-0968">Cytoplasmic vesicle</keyword>
<dbReference type="InterPro" id="IPR029006">
    <property type="entry name" value="ADF-H/Gelsolin-like_dom_sf"/>
</dbReference>
<dbReference type="InterPro" id="IPR006895">
    <property type="entry name" value="Znf_Sec23_Sec24"/>
</dbReference>
<keyword evidence="2 7" id="KW-0256">Endoplasmic reticulum</keyword>